<name>A0AC61RUK5_9FIRM</name>
<keyword evidence="1" id="KW-0067">ATP-binding</keyword>
<dbReference type="EMBL" id="SRYA01000028">
    <property type="protein sequence ID" value="TGY95533.1"/>
    <property type="molecule type" value="Genomic_DNA"/>
</dbReference>
<dbReference type="Proteomes" id="UP000304953">
    <property type="component" value="Unassembled WGS sequence"/>
</dbReference>
<protein>
    <submittedName>
        <fullName evidence="1">ATP-binding protein</fullName>
    </submittedName>
</protein>
<comment type="caution">
    <text evidence="1">The sequence shown here is derived from an EMBL/GenBank/DDBJ whole genome shotgun (WGS) entry which is preliminary data.</text>
</comment>
<keyword evidence="2" id="KW-1185">Reference proteome</keyword>
<evidence type="ECO:0000313" key="1">
    <source>
        <dbReference type="EMBL" id="TGY95533.1"/>
    </source>
</evidence>
<organism evidence="1 2">
    <name type="scientific">Petralouisia muris</name>
    <dbReference type="NCBI Taxonomy" id="3032872"/>
    <lineage>
        <taxon>Bacteria</taxon>
        <taxon>Bacillati</taxon>
        <taxon>Bacillota</taxon>
        <taxon>Clostridia</taxon>
        <taxon>Lachnospirales</taxon>
        <taxon>Lachnospiraceae</taxon>
        <taxon>Petralouisia</taxon>
    </lineage>
</organism>
<accession>A0AC61RUK5</accession>
<keyword evidence="1" id="KW-0547">Nucleotide-binding</keyword>
<sequence>MPFLYQFPMEEASVKQYLGDIYDSIILKDIITRYKIRDTEQLKRMLMYFISNVGNTFSAARISKYMKHEYRGISSETLYNYIDYCKTIRDFLLGRI</sequence>
<reference evidence="1" key="1">
    <citation type="submission" date="2019-04" db="EMBL/GenBank/DDBJ databases">
        <title>Microbes associate with the intestines of laboratory mice.</title>
        <authorList>
            <person name="Navarre W."/>
            <person name="Wong E."/>
            <person name="Huang K."/>
            <person name="Tropini C."/>
            <person name="Ng K."/>
            <person name="Yu B."/>
        </authorList>
    </citation>
    <scope>NUCLEOTIDE SEQUENCE</scope>
    <source>
        <strain evidence="1">NM01_1-7b</strain>
    </source>
</reference>
<evidence type="ECO:0000313" key="2">
    <source>
        <dbReference type="Proteomes" id="UP000304953"/>
    </source>
</evidence>
<gene>
    <name evidence="1" type="ORF">E5329_14690</name>
</gene>
<proteinExistence type="predicted"/>